<dbReference type="InterPro" id="IPR000917">
    <property type="entry name" value="Sulfatase_N"/>
</dbReference>
<reference evidence="5" key="2">
    <citation type="submission" date="2025-09" db="UniProtKB">
        <authorList>
            <consortium name="Ensembl"/>
        </authorList>
    </citation>
    <scope>IDENTIFICATION</scope>
</reference>
<evidence type="ECO:0000259" key="4">
    <source>
        <dbReference type="Pfam" id="PF00884"/>
    </source>
</evidence>
<evidence type="ECO:0000313" key="5">
    <source>
        <dbReference type="Ensembl" id="ENSACOP00000013026.1"/>
    </source>
</evidence>
<feature type="transmembrane region" description="Helical" evidence="3">
    <location>
        <begin position="320"/>
        <end position="340"/>
    </location>
</feature>
<accession>A0A8B9IXB7</accession>
<dbReference type="InterPro" id="IPR017850">
    <property type="entry name" value="Alkaline_phosphatase_core_sf"/>
</dbReference>
<evidence type="ECO:0000256" key="1">
    <source>
        <dbReference type="ARBA" id="ARBA00001913"/>
    </source>
</evidence>
<protein>
    <recommendedName>
        <fullName evidence="4">Sulfatase N-terminal domain-containing protein</fullName>
    </recommendedName>
</protein>
<dbReference type="Pfam" id="PF00884">
    <property type="entry name" value="Sulfatase"/>
    <property type="match status" value="1"/>
</dbReference>
<dbReference type="Ensembl" id="ENSACOT00000013480.1">
    <property type="protein sequence ID" value="ENSACOP00000013026.1"/>
    <property type="gene ID" value="ENSACOG00000009026.1"/>
</dbReference>
<keyword evidence="3" id="KW-0472">Membrane</keyword>
<feature type="transmembrane region" description="Helical" evidence="3">
    <location>
        <begin position="292"/>
        <end position="308"/>
    </location>
</feature>
<feature type="domain" description="Sulfatase N-terminal" evidence="4">
    <location>
        <begin position="16"/>
        <end position="232"/>
    </location>
</feature>
<reference evidence="5" key="1">
    <citation type="submission" date="2025-08" db="UniProtKB">
        <authorList>
            <consortium name="Ensembl"/>
        </authorList>
    </citation>
    <scope>IDENTIFICATION</scope>
</reference>
<dbReference type="PANTHER" id="PTHR42693">
    <property type="entry name" value="ARYLSULFATASE FAMILY MEMBER"/>
    <property type="match status" value="1"/>
</dbReference>
<dbReference type="InterPro" id="IPR050738">
    <property type="entry name" value="Sulfatase"/>
</dbReference>
<dbReference type="Gene3D" id="3.40.720.10">
    <property type="entry name" value="Alkaline Phosphatase, subunit A"/>
    <property type="match status" value="2"/>
</dbReference>
<evidence type="ECO:0000256" key="3">
    <source>
        <dbReference type="SAM" id="Phobius"/>
    </source>
</evidence>
<evidence type="ECO:0000313" key="6">
    <source>
        <dbReference type="Proteomes" id="UP000694522"/>
    </source>
</evidence>
<evidence type="ECO:0000256" key="2">
    <source>
        <dbReference type="ARBA" id="ARBA00008779"/>
    </source>
</evidence>
<dbReference type="GO" id="GO:0004065">
    <property type="term" value="F:arylsulfatase activity"/>
    <property type="evidence" value="ECO:0007669"/>
    <property type="project" value="TreeGrafter"/>
</dbReference>
<dbReference type="SUPFAM" id="SSF53649">
    <property type="entry name" value="Alkaline phosphatase-like"/>
    <property type="match status" value="1"/>
</dbReference>
<comment type="cofactor">
    <cofactor evidence="1">
        <name>Ca(2+)</name>
        <dbReference type="ChEBI" id="CHEBI:29108"/>
    </cofactor>
</comment>
<name>A0A8B9IXB7_9PSIT</name>
<organism evidence="5 6">
    <name type="scientific">Amazona collaria</name>
    <name type="common">yellow-billed parrot</name>
    <dbReference type="NCBI Taxonomy" id="241587"/>
    <lineage>
        <taxon>Eukaryota</taxon>
        <taxon>Metazoa</taxon>
        <taxon>Chordata</taxon>
        <taxon>Craniata</taxon>
        <taxon>Vertebrata</taxon>
        <taxon>Euteleostomi</taxon>
        <taxon>Archelosauria</taxon>
        <taxon>Archosauria</taxon>
        <taxon>Dinosauria</taxon>
        <taxon>Saurischia</taxon>
        <taxon>Theropoda</taxon>
        <taxon>Coelurosauria</taxon>
        <taxon>Aves</taxon>
        <taxon>Neognathae</taxon>
        <taxon>Neoaves</taxon>
        <taxon>Telluraves</taxon>
        <taxon>Australaves</taxon>
        <taxon>Psittaciformes</taxon>
        <taxon>Psittacidae</taxon>
        <taxon>Amazona</taxon>
    </lineage>
</organism>
<keyword evidence="3" id="KW-0812">Transmembrane</keyword>
<dbReference type="AlphaFoldDB" id="A0A8B9IXB7"/>
<keyword evidence="6" id="KW-1185">Reference proteome</keyword>
<comment type="similarity">
    <text evidence="2">Belongs to the sulfatase family.</text>
</comment>
<keyword evidence="3" id="KW-1133">Transmembrane helix</keyword>
<dbReference type="PANTHER" id="PTHR42693:SF5">
    <property type="entry name" value="ARYLSULFATASE D"/>
    <property type="match status" value="1"/>
</dbReference>
<sequence length="380" mass="43447">MFYSNSCWNRIFLFRTPNIDGLRVGVRLSQAIAVAAVCTPSKAAFLTGRCPIRSGLFISKNNLRRILFWNGCSGKLTTNETAFSRILHQRGYSTALVEKWHMGKNCKSRCDHCHHPLNHAFDYFHGMPFTLLSKCQGIDDPEPGKFSRYILALYSDDHPFILELEKKISNKLKEAVSFFESKHRQFLLLVSLLRVHNPLITTEKFQGRSKHSLNGDNVGRMDQKVGKLVDACRGNAQLGGWNGIYKGKILVVLGEVFVAAAYSEPFPRLDVWVFMSREGGANGTIRCSRHKFMFQYCGVFLHAVWWHQKDSEKRKYTHKVFIWISSLFSIVLCYLFQLVFSHGIRQAGCSCNTFLSFQQAPSLCSCHPPLQCEREQASEW</sequence>
<dbReference type="Proteomes" id="UP000694522">
    <property type="component" value="Unplaced"/>
</dbReference>
<proteinExistence type="inferred from homology"/>